<dbReference type="PANTHER" id="PTHR23502">
    <property type="entry name" value="MAJOR FACILITATOR SUPERFAMILY"/>
    <property type="match status" value="1"/>
</dbReference>
<feature type="transmembrane region" description="Helical" evidence="6">
    <location>
        <begin position="101"/>
        <end position="122"/>
    </location>
</feature>
<dbReference type="AlphaFoldDB" id="A0A1Y6LZ32"/>
<dbReference type="Gene3D" id="1.20.1250.20">
    <property type="entry name" value="MFS general substrate transporter like domains"/>
    <property type="match status" value="1"/>
</dbReference>
<keyword evidence="3 6" id="KW-1133">Transmembrane helix</keyword>
<keyword evidence="2 6" id="KW-0812">Transmembrane</keyword>
<evidence type="ECO:0000256" key="4">
    <source>
        <dbReference type="ARBA" id="ARBA00023136"/>
    </source>
</evidence>
<sequence>MHGEARQKIEEDAQSGKENQPQQDVPRHVQQELTNRGIEIGADGNVTWADGALAHPRNWKMPRKLYDTGVLTTFITISAMTGNVGTATARSAQEGLRISPVVANIAFASMFFFGQAAGGLLFPPYTESFGRKRTNVLAAVAYVVSCIVVGAPQSLPAIIIGRFFNGFLSALPTVVGSGALEDMWSIRPRVWAIDTWIKGSIIGIAVGPAFATYVSTSLGWPWVYHISAILLAGNSFLFLWTKESRPSVVLKREIVLVERTTGFRGLQQDKADHVPDLSTFARTMLCRPVRFFFTEPIICTVSIMSAVIFSSVYLQTEGLTVTYQVFGFSEREASLVYLTWIIGLILTIPLRLFDWHVLSARIRQRKAITPEDKITGFFVAAPVLCAALWWFAWTVPPYAPTISPFVSLAALILVGACLNEFDGILQGYLTDSYAMYAASANAPLAVIRGILSGAFPIFARQMFTNLGSNISTSILAIIATVFVGIAIWFWFYAAKIRESSSWAVSVNGKDDGEEERKNIPKPLQLA</sequence>
<feature type="transmembrane region" description="Helical" evidence="6">
    <location>
        <begin position="157"/>
        <end position="175"/>
    </location>
</feature>
<feature type="transmembrane region" description="Helical" evidence="6">
    <location>
        <begin position="196"/>
        <end position="216"/>
    </location>
</feature>
<feature type="transmembrane region" description="Helical" evidence="6">
    <location>
        <begin position="65"/>
        <end position="89"/>
    </location>
</feature>
<feature type="transmembrane region" description="Helical" evidence="6">
    <location>
        <begin position="398"/>
        <end position="421"/>
    </location>
</feature>
<feature type="region of interest" description="Disordered" evidence="5">
    <location>
        <begin position="1"/>
        <end position="26"/>
    </location>
</feature>
<proteinExistence type="predicted"/>
<name>A0A1Y6LZ32_ZYMTR</name>
<comment type="subcellular location">
    <subcellularLocation>
        <location evidence="1">Membrane</location>
        <topology evidence="1">Multi-pass membrane protein</topology>
    </subcellularLocation>
</comment>
<gene>
    <name evidence="8" type="ORF">ZT1A5_G11112</name>
</gene>
<dbReference type="GO" id="GO:0022857">
    <property type="term" value="F:transmembrane transporter activity"/>
    <property type="evidence" value="ECO:0007669"/>
    <property type="project" value="InterPro"/>
</dbReference>
<feature type="region of interest" description="Disordered" evidence="5">
    <location>
        <begin position="506"/>
        <end position="526"/>
    </location>
</feature>
<organism evidence="8 9">
    <name type="scientific">Zymoseptoria tritici ST99CH_1A5</name>
    <dbReference type="NCBI Taxonomy" id="1276529"/>
    <lineage>
        <taxon>Eukaryota</taxon>
        <taxon>Fungi</taxon>
        <taxon>Dikarya</taxon>
        <taxon>Ascomycota</taxon>
        <taxon>Pezizomycotina</taxon>
        <taxon>Dothideomycetes</taxon>
        <taxon>Dothideomycetidae</taxon>
        <taxon>Mycosphaerellales</taxon>
        <taxon>Mycosphaerellaceae</taxon>
        <taxon>Zymoseptoria</taxon>
    </lineage>
</organism>
<dbReference type="PROSITE" id="PS50850">
    <property type="entry name" value="MFS"/>
    <property type="match status" value="1"/>
</dbReference>
<evidence type="ECO:0000256" key="2">
    <source>
        <dbReference type="ARBA" id="ARBA00022692"/>
    </source>
</evidence>
<evidence type="ECO:0000313" key="9">
    <source>
        <dbReference type="Proteomes" id="UP000215453"/>
    </source>
</evidence>
<protein>
    <recommendedName>
        <fullName evidence="7">Major facilitator superfamily (MFS) profile domain-containing protein</fullName>
    </recommendedName>
</protein>
<feature type="compositionally biased region" description="Basic and acidic residues" evidence="5">
    <location>
        <begin position="508"/>
        <end position="518"/>
    </location>
</feature>
<evidence type="ECO:0000259" key="7">
    <source>
        <dbReference type="PROSITE" id="PS50850"/>
    </source>
</evidence>
<dbReference type="InterPro" id="IPR036259">
    <property type="entry name" value="MFS_trans_sf"/>
</dbReference>
<feature type="transmembrane region" description="Helical" evidence="6">
    <location>
        <begin position="291"/>
        <end position="314"/>
    </location>
</feature>
<dbReference type="InterPro" id="IPR011701">
    <property type="entry name" value="MFS"/>
</dbReference>
<feature type="domain" description="Major facilitator superfamily (MFS) profile" evidence="7">
    <location>
        <begin position="62"/>
        <end position="497"/>
    </location>
</feature>
<dbReference type="InterPro" id="IPR020846">
    <property type="entry name" value="MFS_dom"/>
</dbReference>
<accession>A0A1Y6LZ32</accession>
<feature type="transmembrane region" description="Helical" evidence="6">
    <location>
        <begin position="470"/>
        <end position="491"/>
    </location>
</feature>
<evidence type="ECO:0000256" key="1">
    <source>
        <dbReference type="ARBA" id="ARBA00004141"/>
    </source>
</evidence>
<reference evidence="8 9" key="1">
    <citation type="submission" date="2016-10" db="EMBL/GenBank/DDBJ databases">
        <authorList>
            <person name="Varghese N."/>
        </authorList>
    </citation>
    <scope>NUCLEOTIDE SEQUENCE [LARGE SCALE GENOMIC DNA]</scope>
</reference>
<evidence type="ECO:0000256" key="5">
    <source>
        <dbReference type="SAM" id="MobiDB-lite"/>
    </source>
</evidence>
<dbReference type="Proteomes" id="UP000215453">
    <property type="component" value="Chromosome 13"/>
</dbReference>
<feature type="transmembrane region" description="Helical" evidence="6">
    <location>
        <begin position="334"/>
        <end position="353"/>
    </location>
</feature>
<evidence type="ECO:0000256" key="3">
    <source>
        <dbReference type="ARBA" id="ARBA00022989"/>
    </source>
</evidence>
<feature type="compositionally biased region" description="Basic and acidic residues" evidence="5">
    <location>
        <begin position="1"/>
        <end position="15"/>
    </location>
</feature>
<feature type="transmembrane region" description="Helical" evidence="6">
    <location>
        <begin position="222"/>
        <end position="241"/>
    </location>
</feature>
<dbReference type="Pfam" id="PF07690">
    <property type="entry name" value="MFS_1"/>
    <property type="match status" value="1"/>
</dbReference>
<keyword evidence="4 6" id="KW-0472">Membrane</keyword>
<feature type="transmembrane region" description="Helical" evidence="6">
    <location>
        <begin position="433"/>
        <end position="458"/>
    </location>
</feature>
<dbReference type="GO" id="GO:0016020">
    <property type="term" value="C:membrane"/>
    <property type="evidence" value="ECO:0007669"/>
    <property type="project" value="UniProtKB-SubCell"/>
</dbReference>
<evidence type="ECO:0000256" key="6">
    <source>
        <dbReference type="SAM" id="Phobius"/>
    </source>
</evidence>
<dbReference type="PANTHER" id="PTHR23502:SF157">
    <property type="entry name" value="MAJOR FACILITATOR SUPERFAMILY (MFS) PROFILE DOMAIN-CONTAINING PROTEIN-RELATED"/>
    <property type="match status" value="1"/>
</dbReference>
<dbReference type="SUPFAM" id="SSF103473">
    <property type="entry name" value="MFS general substrate transporter"/>
    <property type="match status" value="1"/>
</dbReference>
<evidence type="ECO:0000313" key="8">
    <source>
        <dbReference type="EMBL" id="SMY29663.1"/>
    </source>
</evidence>
<dbReference type="EMBL" id="LT882688">
    <property type="protein sequence ID" value="SMY29663.1"/>
    <property type="molecule type" value="Genomic_DNA"/>
</dbReference>
<feature type="transmembrane region" description="Helical" evidence="6">
    <location>
        <begin position="134"/>
        <end position="151"/>
    </location>
</feature>
<feature type="transmembrane region" description="Helical" evidence="6">
    <location>
        <begin position="374"/>
        <end position="392"/>
    </location>
</feature>